<dbReference type="InterPro" id="IPR001283">
    <property type="entry name" value="CRISP-related"/>
</dbReference>
<dbReference type="Proteomes" id="UP001497600">
    <property type="component" value="Chromosome E"/>
</dbReference>
<dbReference type="InterPro" id="IPR018244">
    <property type="entry name" value="Allrgn_V5/Tpx1_CS"/>
</dbReference>
<evidence type="ECO:0000313" key="5">
    <source>
        <dbReference type="Proteomes" id="UP001497600"/>
    </source>
</evidence>
<evidence type="ECO:0000256" key="1">
    <source>
        <dbReference type="SAM" id="MobiDB-lite"/>
    </source>
</evidence>
<gene>
    <name evidence="4" type="primary">RBE1</name>
    <name evidence="4" type="ORF">CAAN4_E12354</name>
</gene>
<keyword evidence="5" id="KW-1185">Reference proteome</keyword>
<proteinExistence type="predicted"/>
<dbReference type="Pfam" id="PF00188">
    <property type="entry name" value="CAP"/>
    <property type="match status" value="1"/>
</dbReference>
<name>A0ABP0EGV1_9ASCO</name>
<evidence type="ECO:0000256" key="2">
    <source>
        <dbReference type="SAM" id="SignalP"/>
    </source>
</evidence>
<evidence type="ECO:0000313" key="4">
    <source>
        <dbReference type="EMBL" id="CAK7908906.1"/>
    </source>
</evidence>
<keyword evidence="2" id="KW-0732">Signal</keyword>
<dbReference type="Gene3D" id="3.40.33.10">
    <property type="entry name" value="CAP"/>
    <property type="match status" value="1"/>
</dbReference>
<dbReference type="PANTHER" id="PTHR10334">
    <property type="entry name" value="CYSTEINE-RICH SECRETORY PROTEIN-RELATED"/>
    <property type="match status" value="1"/>
</dbReference>
<dbReference type="SUPFAM" id="SSF55797">
    <property type="entry name" value="PR-1-like"/>
    <property type="match status" value="1"/>
</dbReference>
<evidence type="ECO:0000259" key="3">
    <source>
        <dbReference type="SMART" id="SM00198"/>
    </source>
</evidence>
<dbReference type="InterPro" id="IPR035940">
    <property type="entry name" value="CAP_sf"/>
</dbReference>
<feature type="region of interest" description="Disordered" evidence="1">
    <location>
        <begin position="46"/>
        <end position="170"/>
    </location>
</feature>
<dbReference type="InterPro" id="IPR014044">
    <property type="entry name" value="CAP_dom"/>
</dbReference>
<accession>A0ABP0EGV1</accession>
<feature type="domain" description="SCP" evidence="3">
    <location>
        <begin position="172"/>
        <end position="303"/>
    </location>
</feature>
<dbReference type="SMART" id="SM00198">
    <property type="entry name" value="SCP"/>
    <property type="match status" value="1"/>
</dbReference>
<dbReference type="EMBL" id="OZ004257">
    <property type="protein sequence ID" value="CAK7908906.1"/>
    <property type="molecule type" value="Genomic_DNA"/>
</dbReference>
<feature type="compositionally biased region" description="Low complexity" evidence="1">
    <location>
        <begin position="74"/>
        <end position="167"/>
    </location>
</feature>
<dbReference type="PRINTS" id="PR00837">
    <property type="entry name" value="V5TPXLIKE"/>
</dbReference>
<dbReference type="PROSITE" id="PS01009">
    <property type="entry name" value="CRISP_1"/>
    <property type="match status" value="1"/>
</dbReference>
<sequence length="321" mass="32991">MKISTLALLVAVVNAAPVIITRTHTAPAVTVWATANIPTGTKTSIVTTSAAPPANSAPALGGQAPAPPAPAPPAEETTTEAAPTTPTTTEAAPTTPTTTEAAPTTPTTTEAAPTTPTTTEAAPTTPTTPTTTNTPTTSSTPAPQPPTTLTTSSSTSTTPTTSTTSPTDSLNSFEAQILATHNEKRALHGVPDLTWDPVLAEYAANYAAKSFSCDNVQLIHSGGPYGENLAAGYVGGADPVTAWYDEISQYDFSNPGFTEATGHFTQVVWKSSSTLGCAKVSCGNAWRQYTICEYSKQRGNVVGTDSSTGKSYFEENVLPPL</sequence>
<organism evidence="4 5">
    <name type="scientific">[Candida] anglica</name>
    <dbReference type="NCBI Taxonomy" id="148631"/>
    <lineage>
        <taxon>Eukaryota</taxon>
        <taxon>Fungi</taxon>
        <taxon>Dikarya</taxon>
        <taxon>Ascomycota</taxon>
        <taxon>Saccharomycotina</taxon>
        <taxon>Pichiomycetes</taxon>
        <taxon>Debaryomycetaceae</taxon>
        <taxon>Kurtzmaniella</taxon>
    </lineage>
</organism>
<feature type="chain" id="PRO_5045432648" evidence="2">
    <location>
        <begin position="16"/>
        <end position="321"/>
    </location>
</feature>
<reference evidence="4 5" key="1">
    <citation type="submission" date="2024-01" db="EMBL/GenBank/DDBJ databases">
        <authorList>
            <consortium name="Genoscope - CEA"/>
            <person name="William W."/>
        </authorList>
    </citation>
    <scope>NUCLEOTIDE SEQUENCE [LARGE SCALE GENOMIC DNA]</scope>
    <source>
        <strain evidence="4 5">29B2s-10</strain>
    </source>
</reference>
<protein>
    <submittedName>
        <fullName evidence="4">Repressed by EFG1 protein 1</fullName>
    </submittedName>
</protein>
<dbReference type="CDD" id="cd05384">
    <property type="entry name" value="CAP_PRY1-like"/>
    <property type="match status" value="1"/>
</dbReference>
<feature type="compositionally biased region" description="Low complexity" evidence="1">
    <location>
        <begin position="49"/>
        <end position="59"/>
    </location>
</feature>
<feature type="signal peptide" evidence="2">
    <location>
        <begin position="1"/>
        <end position="15"/>
    </location>
</feature>